<dbReference type="PANTHER" id="PTHR11138:SF5">
    <property type="entry name" value="METHIONYL-TRNA FORMYLTRANSFERASE, MITOCHONDRIAL"/>
    <property type="match status" value="1"/>
</dbReference>
<dbReference type="Pfam" id="PF18216">
    <property type="entry name" value="N_formyltrans_C"/>
    <property type="match status" value="1"/>
</dbReference>
<evidence type="ECO:0000313" key="3">
    <source>
        <dbReference type="EMBL" id="MCY1010198.1"/>
    </source>
</evidence>
<organism evidence="3 4">
    <name type="scientific">Nannocystis pusilla</name>
    <dbReference type="NCBI Taxonomy" id="889268"/>
    <lineage>
        <taxon>Bacteria</taxon>
        <taxon>Pseudomonadati</taxon>
        <taxon>Myxococcota</taxon>
        <taxon>Polyangia</taxon>
        <taxon>Nannocystales</taxon>
        <taxon>Nannocystaceae</taxon>
        <taxon>Nannocystis</taxon>
    </lineage>
</organism>
<evidence type="ECO:0000259" key="1">
    <source>
        <dbReference type="Pfam" id="PF00551"/>
    </source>
</evidence>
<dbReference type="PANTHER" id="PTHR11138">
    <property type="entry name" value="METHIONYL-TRNA FORMYLTRANSFERASE"/>
    <property type="match status" value="1"/>
</dbReference>
<dbReference type="CDD" id="cd08369">
    <property type="entry name" value="FMT_core"/>
    <property type="match status" value="1"/>
</dbReference>
<dbReference type="Gene3D" id="3.40.50.12230">
    <property type="match status" value="1"/>
</dbReference>
<sequence length="275" mass="31099">MPDATPIIVLPCIDNEPGLEVLRYLLRREKVRVPAVVVHPAHNMVCAEEIAALCGEHGVEMIDIQTARAEFDAKIRPLAPDFVVSIYFDYILDARFLQVARRDSVNLHPGYLPYNKGFYYYAWAELDGTPAGVSIHRMVSEVDAGPIISQSRVRVDKADTGVVIYDKHVRESIRLFQATWPSLEDQSYHVFPQRHKGTFKKIAQADAVRELDPEQRYTAREFVDLLRVFTFGERGGCTIELDGKRYSVAVSLNEVGEQAVVIPGTREPLRTKTSR</sequence>
<accession>A0A9X3J1M5</accession>
<protein>
    <submittedName>
        <fullName evidence="3">Formyltransferase family protein</fullName>
    </submittedName>
</protein>
<feature type="domain" description="N-formyltransferase dimerization C-terminal" evidence="2">
    <location>
        <begin position="209"/>
        <end position="253"/>
    </location>
</feature>
<comment type="caution">
    <text evidence="3">The sequence shown here is derived from an EMBL/GenBank/DDBJ whole genome shotgun (WGS) entry which is preliminary data.</text>
</comment>
<dbReference type="GO" id="GO:0004479">
    <property type="term" value="F:methionyl-tRNA formyltransferase activity"/>
    <property type="evidence" value="ECO:0007669"/>
    <property type="project" value="TreeGrafter"/>
</dbReference>
<reference evidence="3" key="1">
    <citation type="submission" date="2022-11" db="EMBL/GenBank/DDBJ databases">
        <title>Minimal conservation of predation-associated metabolite biosynthetic gene clusters underscores biosynthetic potential of Myxococcota including descriptions for ten novel species: Archangium lansinium sp. nov., Myxococcus landrumus sp. nov., Nannocystis bai.</title>
        <authorList>
            <person name="Ahearne A."/>
            <person name="Stevens C."/>
            <person name="Phillips K."/>
        </authorList>
    </citation>
    <scope>NUCLEOTIDE SEQUENCE</scope>
    <source>
        <strain evidence="3">Na p29</strain>
    </source>
</reference>
<dbReference type="Proteomes" id="UP001150924">
    <property type="component" value="Unassembled WGS sequence"/>
</dbReference>
<dbReference type="Pfam" id="PF00551">
    <property type="entry name" value="Formyl_trans_N"/>
    <property type="match status" value="1"/>
</dbReference>
<evidence type="ECO:0000259" key="2">
    <source>
        <dbReference type="Pfam" id="PF18216"/>
    </source>
</evidence>
<proteinExistence type="predicted"/>
<dbReference type="InterPro" id="IPR036477">
    <property type="entry name" value="Formyl_transf_N_sf"/>
</dbReference>
<dbReference type="AlphaFoldDB" id="A0A9X3J1M5"/>
<dbReference type="InterPro" id="IPR002376">
    <property type="entry name" value="Formyl_transf_N"/>
</dbReference>
<feature type="domain" description="Formyl transferase N-terminal" evidence="1">
    <location>
        <begin position="66"/>
        <end position="168"/>
    </location>
</feature>
<keyword evidence="4" id="KW-1185">Reference proteome</keyword>
<dbReference type="InterPro" id="IPR040660">
    <property type="entry name" value="N_formyltrans_C"/>
</dbReference>
<dbReference type="RefSeq" id="WP_267773056.1">
    <property type="nucleotide sequence ID" value="NZ_JAPNKE010000002.1"/>
</dbReference>
<dbReference type="SUPFAM" id="SSF53328">
    <property type="entry name" value="Formyltransferase"/>
    <property type="match status" value="1"/>
</dbReference>
<evidence type="ECO:0000313" key="4">
    <source>
        <dbReference type="Proteomes" id="UP001150924"/>
    </source>
</evidence>
<dbReference type="EMBL" id="JAPNKE010000002">
    <property type="protein sequence ID" value="MCY1010198.1"/>
    <property type="molecule type" value="Genomic_DNA"/>
</dbReference>
<name>A0A9X3J1M5_9BACT</name>
<gene>
    <name evidence="3" type="ORF">OV079_32455</name>
</gene>